<evidence type="ECO:0000313" key="2">
    <source>
        <dbReference type="EMBL" id="MFC4071967.1"/>
    </source>
</evidence>
<dbReference type="PANTHER" id="PTHR22893:SF91">
    <property type="entry name" value="NADPH DEHYDROGENASE 2-RELATED"/>
    <property type="match status" value="1"/>
</dbReference>
<dbReference type="InterPro" id="IPR001155">
    <property type="entry name" value="OxRdtase_FMN_N"/>
</dbReference>
<dbReference type="InterPro" id="IPR045247">
    <property type="entry name" value="Oye-like"/>
</dbReference>
<dbReference type="EMBL" id="JBHSBL010000029">
    <property type="protein sequence ID" value="MFC4071967.1"/>
    <property type="molecule type" value="Genomic_DNA"/>
</dbReference>
<dbReference type="Proteomes" id="UP001595867">
    <property type="component" value="Unassembled WGS sequence"/>
</dbReference>
<accession>A0ABV8JAE3</accession>
<keyword evidence="3" id="KW-1185">Reference proteome</keyword>
<protein>
    <submittedName>
        <fullName evidence="2">Alkene reductase</fullName>
    </submittedName>
</protein>
<name>A0ABV8JAE3_9ACTN</name>
<feature type="domain" description="NADH:flavin oxidoreductase/NADH oxidase N-terminal" evidence="1">
    <location>
        <begin position="2"/>
        <end position="333"/>
    </location>
</feature>
<gene>
    <name evidence="2" type="ORF">ACFO0C_44135</name>
</gene>
<dbReference type="RefSeq" id="WP_378072838.1">
    <property type="nucleotide sequence ID" value="NZ_JBHSBL010000029.1"/>
</dbReference>
<dbReference type="PANTHER" id="PTHR22893">
    <property type="entry name" value="NADH OXIDOREDUCTASE-RELATED"/>
    <property type="match status" value="1"/>
</dbReference>
<proteinExistence type="predicted"/>
<organism evidence="2 3">
    <name type="scientific">Actinoplanes subglobosus</name>
    <dbReference type="NCBI Taxonomy" id="1547892"/>
    <lineage>
        <taxon>Bacteria</taxon>
        <taxon>Bacillati</taxon>
        <taxon>Actinomycetota</taxon>
        <taxon>Actinomycetes</taxon>
        <taxon>Micromonosporales</taxon>
        <taxon>Micromonosporaceae</taxon>
        <taxon>Actinoplanes</taxon>
    </lineage>
</organism>
<dbReference type="CDD" id="cd02933">
    <property type="entry name" value="OYE_like_FMN"/>
    <property type="match status" value="1"/>
</dbReference>
<dbReference type="Pfam" id="PF00724">
    <property type="entry name" value="Oxidored_FMN"/>
    <property type="match status" value="1"/>
</dbReference>
<comment type="caution">
    <text evidence="2">The sequence shown here is derived from an EMBL/GenBank/DDBJ whole genome shotgun (WGS) entry which is preliminary data.</text>
</comment>
<dbReference type="Gene3D" id="3.20.20.70">
    <property type="entry name" value="Aldolase class I"/>
    <property type="match status" value="1"/>
</dbReference>
<dbReference type="SUPFAM" id="SSF51395">
    <property type="entry name" value="FMN-linked oxidoreductases"/>
    <property type="match status" value="1"/>
</dbReference>
<sequence length="367" mass="38179">MSLFSPLRLGALDLRNRLVMAPLTRLRAGDHGVPGDLLVEHYRQRASMGLIITEGTWPVREGRTWIGQPGIETAEQIAGWRRVADAVHEAGGAIVMQVMHGGRISHPEISGTGRIVAPSAAAAPGETRVADGKVAYPVPHALTTDEIHGIVAAFATAARNAIEAGLDGVEVHSANGYLIHQFLSPAANTRTDEYGGSPANRARFAIEVVTAVAEAIGADRTGVRISPEHNIQGALETDPGDVAATYTVLAEALAPLGLAFVDILHAEPAGELVQKLRHAAAAPVILNSGFGTPTTREAASALVEDGFADAVAVGRAALANPDLVARWATGAEENVPDPSTFYSPDARGYTDYPDLSGLSAGVSAEGI</sequence>
<evidence type="ECO:0000313" key="3">
    <source>
        <dbReference type="Proteomes" id="UP001595867"/>
    </source>
</evidence>
<dbReference type="InterPro" id="IPR013785">
    <property type="entry name" value="Aldolase_TIM"/>
</dbReference>
<reference evidence="3" key="1">
    <citation type="journal article" date="2019" name="Int. J. Syst. Evol. Microbiol.">
        <title>The Global Catalogue of Microorganisms (GCM) 10K type strain sequencing project: providing services to taxonomists for standard genome sequencing and annotation.</title>
        <authorList>
            <consortium name="The Broad Institute Genomics Platform"/>
            <consortium name="The Broad Institute Genome Sequencing Center for Infectious Disease"/>
            <person name="Wu L."/>
            <person name="Ma J."/>
        </authorList>
    </citation>
    <scope>NUCLEOTIDE SEQUENCE [LARGE SCALE GENOMIC DNA]</scope>
    <source>
        <strain evidence="3">TBRC 5832</strain>
    </source>
</reference>
<evidence type="ECO:0000259" key="1">
    <source>
        <dbReference type="Pfam" id="PF00724"/>
    </source>
</evidence>